<evidence type="ECO:0000256" key="1">
    <source>
        <dbReference type="SAM" id="Phobius"/>
    </source>
</evidence>
<proteinExistence type="predicted"/>
<feature type="transmembrane region" description="Helical" evidence="1">
    <location>
        <begin position="20"/>
        <end position="37"/>
    </location>
</feature>
<evidence type="ECO:0000313" key="4">
    <source>
        <dbReference type="EMBL" id="CAB5016817.1"/>
    </source>
</evidence>
<gene>
    <name evidence="2" type="ORF">UFOPK2967_00404</name>
    <name evidence="3" type="ORF">UFOPK3984_00776</name>
    <name evidence="4" type="ORF">UFOPK4114_00616</name>
</gene>
<dbReference type="InterPro" id="IPR025443">
    <property type="entry name" value="DUF4307"/>
</dbReference>
<keyword evidence="1" id="KW-0812">Transmembrane</keyword>
<evidence type="ECO:0000313" key="3">
    <source>
        <dbReference type="EMBL" id="CAB4986910.1"/>
    </source>
</evidence>
<dbReference type="EMBL" id="CAFBOP010000029">
    <property type="protein sequence ID" value="CAB4986910.1"/>
    <property type="molecule type" value="Genomic_DNA"/>
</dbReference>
<keyword evidence="1" id="KW-0472">Membrane</keyword>
<organism evidence="4">
    <name type="scientific">freshwater metagenome</name>
    <dbReference type="NCBI Taxonomy" id="449393"/>
    <lineage>
        <taxon>unclassified sequences</taxon>
        <taxon>metagenomes</taxon>
        <taxon>ecological metagenomes</taxon>
    </lineage>
</organism>
<keyword evidence="1" id="KW-1133">Transmembrane helix</keyword>
<sequence>MTDFSMADRYGQRPARWKGLAIGLLIVGGSWLTWAGLHHSKPEISTTLISFESKNQSSIDIRYSVDRRNSGATISCTLIAHDIDKNVVGEVEDLLLPGSGHIERTSVIPTRSQAVNAGISRCRLTSP</sequence>
<dbReference type="EMBL" id="CAFAAC010000015">
    <property type="protein sequence ID" value="CAB4782654.1"/>
    <property type="molecule type" value="Genomic_DNA"/>
</dbReference>
<dbReference type="Pfam" id="PF14155">
    <property type="entry name" value="DUF4307"/>
    <property type="match status" value="1"/>
</dbReference>
<dbReference type="EMBL" id="CAFBPP010000019">
    <property type="protein sequence ID" value="CAB5016817.1"/>
    <property type="molecule type" value="Genomic_DNA"/>
</dbReference>
<dbReference type="AlphaFoldDB" id="A0A6J7QGU5"/>
<accession>A0A6J7QGU5</accession>
<reference evidence="4" key="1">
    <citation type="submission" date="2020-05" db="EMBL/GenBank/DDBJ databases">
        <authorList>
            <person name="Chiriac C."/>
            <person name="Salcher M."/>
            <person name="Ghai R."/>
            <person name="Kavagutti S V."/>
        </authorList>
    </citation>
    <scope>NUCLEOTIDE SEQUENCE</scope>
</reference>
<protein>
    <submittedName>
        <fullName evidence="4">Unannotated protein</fullName>
    </submittedName>
</protein>
<name>A0A6J7QGU5_9ZZZZ</name>
<evidence type="ECO:0000313" key="2">
    <source>
        <dbReference type="EMBL" id="CAB4782654.1"/>
    </source>
</evidence>